<sequence>MALSCPYMNIAPEPARPASAYLDEEPRENPLACMFTCVTDCCIPACTCCLCPCCCFQGGLSYRLKNAFLRSLKIKGCHKIQSWLIRHPFCEKSCCCCIRPCITVHDLKAYGSSMIHGFNKEVGAAWCDNMKVEIADPAVMQEMMTSPQDGGPSLGQAWLAPHMLPTRIGGESLFLPNLASGLGDAASEQRSTIRALLWKYLLNDEAVARQSRDDPVISRLLLELRAAVK</sequence>
<comment type="caution">
    <text evidence="1">The sequence shown here is derived from an EMBL/GenBank/DDBJ whole genome shotgun (WGS) entry which is preliminary data.</text>
</comment>
<protein>
    <submittedName>
        <fullName evidence="1">Uncharacterized protein</fullName>
    </submittedName>
</protein>
<evidence type="ECO:0000313" key="2">
    <source>
        <dbReference type="Proteomes" id="UP000654075"/>
    </source>
</evidence>
<dbReference type="AlphaFoldDB" id="A0A813FZR3"/>
<dbReference type="Proteomes" id="UP000654075">
    <property type="component" value="Unassembled WGS sequence"/>
</dbReference>
<accession>A0A813FZR3</accession>
<name>A0A813FZR3_POLGL</name>
<keyword evidence="2" id="KW-1185">Reference proteome</keyword>
<dbReference type="EMBL" id="CAJNNV010027175">
    <property type="protein sequence ID" value="CAE8619576.1"/>
    <property type="molecule type" value="Genomic_DNA"/>
</dbReference>
<feature type="non-terminal residue" evidence="1">
    <location>
        <position position="1"/>
    </location>
</feature>
<gene>
    <name evidence="1" type="ORF">PGLA1383_LOCUS37163</name>
</gene>
<reference evidence="1" key="1">
    <citation type="submission" date="2021-02" db="EMBL/GenBank/DDBJ databases">
        <authorList>
            <person name="Dougan E. K."/>
            <person name="Rhodes N."/>
            <person name="Thang M."/>
            <person name="Chan C."/>
        </authorList>
    </citation>
    <scope>NUCLEOTIDE SEQUENCE</scope>
</reference>
<proteinExistence type="predicted"/>
<organism evidence="1 2">
    <name type="scientific">Polarella glacialis</name>
    <name type="common">Dinoflagellate</name>
    <dbReference type="NCBI Taxonomy" id="89957"/>
    <lineage>
        <taxon>Eukaryota</taxon>
        <taxon>Sar</taxon>
        <taxon>Alveolata</taxon>
        <taxon>Dinophyceae</taxon>
        <taxon>Suessiales</taxon>
        <taxon>Suessiaceae</taxon>
        <taxon>Polarella</taxon>
    </lineage>
</organism>
<evidence type="ECO:0000313" key="1">
    <source>
        <dbReference type="EMBL" id="CAE8619576.1"/>
    </source>
</evidence>